<dbReference type="VEuPathDB" id="FungiDB:AMAG_01639"/>
<dbReference type="AlphaFoldDB" id="A0A0L0RZJ8"/>
<dbReference type="PANTHER" id="PTHR14690:SF0">
    <property type="entry name" value="IQ MOTIF CONTAINING WITH AAA DOMAIN 1"/>
    <property type="match status" value="1"/>
</dbReference>
<accession>A0A0L0RZJ8</accession>
<dbReference type="InterPro" id="IPR027417">
    <property type="entry name" value="P-loop_NTPase"/>
</dbReference>
<dbReference type="OrthoDB" id="3046016at2759"/>
<feature type="region of interest" description="Disordered" evidence="1">
    <location>
        <begin position="510"/>
        <end position="541"/>
    </location>
</feature>
<feature type="compositionally biased region" description="Basic and acidic residues" evidence="1">
    <location>
        <begin position="889"/>
        <end position="906"/>
    </location>
</feature>
<evidence type="ECO:0000313" key="4">
    <source>
        <dbReference type="Proteomes" id="UP000054350"/>
    </source>
</evidence>
<dbReference type="SMART" id="SM00382">
    <property type="entry name" value="AAA"/>
    <property type="match status" value="1"/>
</dbReference>
<dbReference type="Proteomes" id="UP000054350">
    <property type="component" value="Unassembled WGS sequence"/>
</dbReference>
<dbReference type="SUPFAM" id="SSF52540">
    <property type="entry name" value="P-loop containing nucleoside triphosphate hydrolases"/>
    <property type="match status" value="1"/>
</dbReference>
<name>A0A0L0RZJ8_ALLM3</name>
<protein>
    <recommendedName>
        <fullName evidence="2">AAA+ ATPase domain-containing protein</fullName>
    </recommendedName>
</protein>
<dbReference type="PROSITE" id="PS50096">
    <property type="entry name" value="IQ"/>
    <property type="match status" value="1"/>
</dbReference>
<dbReference type="SMART" id="SM00015">
    <property type="entry name" value="IQ"/>
    <property type="match status" value="2"/>
</dbReference>
<gene>
    <name evidence="3" type="ORF">AMAG_01639</name>
</gene>
<dbReference type="InterPro" id="IPR003959">
    <property type="entry name" value="ATPase_AAA_core"/>
</dbReference>
<dbReference type="STRING" id="578462.A0A0L0RZJ8"/>
<evidence type="ECO:0000259" key="2">
    <source>
        <dbReference type="SMART" id="SM00382"/>
    </source>
</evidence>
<feature type="domain" description="AAA+ ATPase" evidence="2">
    <location>
        <begin position="613"/>
        <end position="751"/>
    </location>
</feature>
<dbReference type="InterPro" id="IPR052267">
    <property type="entry name" value="N-DRC_Component"/>
</dbReference>
<sequence>MSNLCDFSRGFFEPWFFEPCFFELWFVSRAKVHLVLTNERPATGTDARTYIEEWQEISAEIAQQLQYENPTDPALIPKDREAALLHLTVLYAKYIRILQRIEIAHDQTVHPQKIRLLRSLLMSIIGRLIEVKLQIYEVDASDFPDLEAVLLDLKLLPEDLDVPIPKIFAEERVAAAAKREALLDSKNAQRYQPSSGVAFPEMTIEEAVLTLQRNERGRQGRIRAKYMRDIRLQEEQDADLDGASDVSNMTSSVIKIQKTWRAYKGRRLAHLEAKREAEFLGMATVPSFKERASMSENMRRRKDIQKQHEEEFQQALVSVKDKIRKVEGPDIKESYQDAFRQWYMDFKREAGKFPDFPPDEQWKLPGFAFGQAPPEDLNAPPPETPPAGKGGRGDKAAAAGKKDAGKDAKKDAKKDAAGKKGGGKGKEAEEEPEPILFNSNSNYLRKVQESNTSYLQEWKEKNETDNFAQRHDIDIIKNVKRREVDAEMKDELFGVLKEELENLKLAMEKDSKKKKKDGGKKKKKDKKAGGKKGKKEKDLTGGRPIEELIDELAAAGLMQIPEHVRLDEFKGRPQLTAKEKLSPEPPLHEIKRVVTEYCILPLGLDELDDTLTTPRSILLYGPPGCGKSMLVDIVATETGAVLFNLSPKLTAGQYTGKSNVARMVYTVFKVAKALAPAVVVIDDAEAVFAKKVPKEDTSDPKRIRKDLVKAINALKPSDRVLVIGISRNPFYSDAKALSDAFHRQIYVPRPNYGSRETMWREWIAERAVFEASPAAAAAAAGTPYSITSPFASSAVELLETVRRANTSVLARISAGYSPAAIKAVVYRTLTPRRIHQLPARPLQTEELVQHLFKLPEPDRKMEQDFRDWTLKLPLFKKREIVMGLVPEEPQDKGGKGKGGKDAKKKK</sequence>
<dbReference type="EMBL" id="GG745329">
    <property type="protein sequence ID" value="KNE55763.1"/>
    <property type="molecule type" value="Genomic_DNA"/>
</dbReference>
<dbReference type="GO" id="GO:0016887">
    <property type="term" value="F:ATP hydrolysis activity"/>
    <property type="evidence" value="ECO:0007669"/>
    <property type="project" value="InterPro"/>
</dbReference>
<keyword evidence="4" id="KW-1185">Reference proteome</keyword>
<feature type="region of interest" description="Disordered" evidence="1">
    <location>
        <begin position="885"/>
        <end position="906"/>
    </location>
</feature>
<proteinExistence type="predicted"/>
<dbReference type="CDD" id="cd23767">
    <property type="entry name" value="IQCD"/>
    <property type="match status" value="1"/>
</dbReference>
<dbReference type="Pfam" id="PF00004">
    <property type="entry name" value="AAA"/>
    <property type="match status" value="1"/>
</dbReference>
<feature type="compositionally biased region" description="Basic residues" evidence="1">
    <location>
        <begin position="512"/>
        <end position="534"/>
    </location>
</feature>
<dbReference type="InterPro" id="IPR003593">
    <property type="entry name" value="AAA+_ATPase"/>
</dbReference>
<evidence type="ECO:0000256" key="1">
    <source>
        <dbReference type="SAM" id="MobiDB-lite"/>
    </source>
</evidence>
<dbReference type="OMA" id="MVQLRTH"/>
<dbReference type="GO" id="GO:0005524">
    <property type="term" value="F:ATP binding"/>
    <property type="evidence" value="ECO:0007669"/>
    <property type="project" value="InterPro"/>
</dbReference>
<organism evidence="3 4">
    <name type="scientific">Allomyces macrogynus (strain ATCC 38327)</name>
    <name type="common">Allomyces javanicus var. macrogynus</name>
    <dbReference type="NCBI Taxonomy" id="578462"/>
    <lineage>
        <taxon>Eukaryota</taxon>
        <taxon>Fungi</taxon>
        <taxon>Fungi incertae sedis</taxon>
        <taxon>Blastocladiomycota</taxon>
        <taxon>Blastocladiomycetes</taxon>
        <taxon>Blastocladiales</taxon>
        <taxon>Blastocladiaceae</taxon>
        <taxon>Allomyces</taxon>
    </lineage>
</organism>
<feature type="region of interest" description="Disordered" evidence="1">
    <location>
        <begin position="354"/>
        <end position="443"/>
    </location>
</feature>
<reference evidence="4" key="2">
    <citation type="submission" date="2009-11" db="EMBL/GenBank/DDBJ databases">
        <title>The Genome Sequence of Allomyces macrogynus strain ATCC 38327.</title>
        <authorList>
            <consortium name="The Broad Institute Genome Sequencing Platform"/>
            <person name="Russ C."/>
            <person name="Cuomo C."/>
            <person name="Shea T."/>
            <person name="Young S.K."/>
            <person name="Zeng Q."/>
            <person name="Koehrsen M."/>
            <person name="Haas B."/>
            <person name="Borodovsky M."/>
            <person name="Guigo R."/>
            <person name="Alvarado L."/>
            <person name="Berlin A."/>
            <person name="Borenstein D."/>
            <person name="Chen Z."/>
            <person name="Engels R."/>
            <person name="Freedman E."/>
            <person name="Gellesch M."/>
            <person name="Goldberg J."/>
            <person name="Griggs A."/>
            <person name="Gujja S."/>
            <person name="Heiman D."/>
            <person name="Hepburn T."/>
            <person name="Howarth C."/>
            <person name="Jen D."/>
            <person name="Larson L."/>
            <person name="Lewis B."/>
            <person name="Mehta T."/>
            <person name="Park D."/>
            <person name="Pearson M."/>
            <person name="Roberts A."/>
            <person name="Saif S."/>
            <person name="Shenoy N."/>
            <person name="Sisk P."/>
            <person name="Stolte C."/>
            <person name="Sykes S."/>
            <person name="Walk T."/>
            <person name="White J."/>
            <person name="Yandava C."/>
            <person name="Burger G."/>
            <person name="Gray M.W."/>
            <person name="Holland P.W.H."/>
            <person name="King N."/>
            <person name="Lang F.B.F."/>
            <person name="Roger A.J."/>
            <person name="Ruiz-Trillo I."/>
            <person name="Lander E."/>
            <person name="Nusbaum C."/>
        </authorList>
    </citation>
    <scope>NUCLEOTIDE SEQUENCE [LARGE SCALE GENOMIC DNA]</scope>
    <source>
        <strain evidence="4">ATCC 38327</strain>
    </source>
</reference>
<reference evidence="3 4" key="1">
    <citation type="submission" date="2009-11" db="EMBL/GenBank/DDBJ databases">
        <title>Annotation of Allomyces macrogynus ATCC 38327.</title>
        <authorList>
            <consortium name="The Broad Institute Genome Sequencing Platform"/>
            <person name="Russ C."/>
            <person name="Cuomo C."/>
            <person name="Burger G."/>
            <person name="Gray M.W."/>
            <person name="Holland P.W.H."/>
            <person name="King N."/>
            <person name="Lang F.B.F."/>
            <person name="Roger A.J."/>
            <person name="Ruiz-Trillo I."/>
            <person name="Young S.K."/>
            <person name="Zeng Q."/>
            <person name="Gargeya S."/>
            <person name="Fitzgerald M."/>
            <person name="Haas B."/>
            <person name="Abouelleil A."/>
            <person name="Alvarado L."/>
            <person name="Arachchi H.M."/>
            <person name="Berlin A."/>
            <person name="Chapman S.B."/>
            <person name="Gearin G."/>
            <person name="Goldberg J."/>
            <person name="Griggs A."/>
            <person name="Gujja S."/>
            <person name="Hansen M."/>
            <person name="Heiman D."/>
            <person name="Howarth C."/>
            <person name="Larimer J."/>
            <person name="Lui A."/>
            <person name="MacDonald P.J.P."/>
            <person name="McCowen C."/>
            <person name="Montmayeur A."/>
            <person name="Murphy C."/>
            <person name="Neiman D."/>
            <person name="Pearson M."/>
            <person name="Priest M."/>
            <person name="Roberts A."/>
            <person name="Saif S."/>
            <person name="Shea T."/>
            <person name="Sisk P."/>
            <person name="Stolte C."/>
            <person name="Sykes S."/>
            <person name="Wortman J."/>
            <person name="Nusbaum C."/>
            <person name="Birren B."/>
        </authorList>
    </citation>
    <scope>NUCLEOTIDE SEQUENCE [LARGE SCALE GENOMIC DNA]</scope>
    <source>
        <strain evidence="3 4">ATCC 38327</strain>
    </source>
</reference>
<feature type="compositionally biased region" description="Basic and acidic residues" evidence="1">
    <location>
        <begin position="391"/>
        <end position="418"/>
    </location>
</feature>
<dbReference type="PANTHER" id="PTHR14690">
    <property type="entry name" value="IQ MOTIF CONTAINING WITH AAA DOMAIN 1"/>
    <property type="match status" value="1"/>
</dbReference>
<dbReference type="Gene3D" id="3.40.50.300">
    <property type="entry name" value="P-loop containing nucleotide triphosphate hydrolases"/>
    <property type="match status" value="1"/>
</dbReference>
<dbReference type="eggNOG" id="KOG0740">
    <property type="taxonomic scope" value="Eukaryota"/>
</dbReference>
<dbReference type="Gene3D" id="1.10.8.60">
    <property type="match status" value="1"/>
</dbReference>
<dbReference type="InterPro" id="IPR000048">
    <property type="entry name" value="IQ_motif_EF-hand-BS"/>
</dbReference>
<evidence type="ECO:0000313" key="3">
    <source>
        <dbReference type="EMBL" id="KNE55763.1"/>
    </source>
</evidence>